<dbReference type="GO" id="GO:0045727">
    <property type="term" value="P:positive regulation of translation"/>
    <property type="evidence" value="ECO:0007669"/>
    <property type="project" value="TreeGrafter"/>
</dbReference>
<dbReference type="Gene3D" id="1.10.10.10">
    <property type="entry name" value="Winged helix-like DNA-binding domain superfamily/Winged helix DNA-binding domain"/>
    <property type="match status" value="1"/>
</dbReference>
<dbReference type="EMBL" id="FZQP02000870">
    <property type="protein sequence ID" value="VVC90767.1"/>
    <property type="molecule type" value="Genomic_DNA"/>
</dbReference>
<dbReference type="GO" id="GO:0003723">
    <property type="term" value="F:RNA binding"/>
    <property type="evidence" value="ECO:0007669"/>
    <property type="project" value="UniProtKB-UniRule"/>
</dbReference>
<dbReference type="InterPro" id="IPR006630">
    <property type="entry name" value="La_HTH"/>
</dbReference>
<feature type="compositionally biased region" description="Basic residues" evidence="3">
    <location>
        <begin position="57"/>
        <end position="68"/>
    </location>
</feature>
<evidence type="ECO:0000256" key="1">
    <source>
        <dbReference type="ARBA" id="ARBA00022884"/>
    </source>
</evidence>
<feature type="compositionally biased region" description="Basic and acidic residues" evidence="3">
    <location>
        <begin position="219"/>
        <end position="252"/>
    </location>
</feature>
<keyword evidence="6" id="KW-1185">Reference proteome</keyword>
<keyword evidence="1 2" id="KW-0694">RNA-binding</keyword>
<organism evidence="5 6">
    <name type="scientific">Leptidea sinapis</name>
    <dbReference type="NCBI Taxonomy" id="189913"/>
    <lineage>
        <taxon>Eukaryota</taxon>
        <taxon>Metazoa</taxon>
        <taxon>Ecdysozoa</taxon>
        <taxon>Arthropoda</taxon>
        <taxon>Hexapoda</taxon>
        <taxon>Insecta</taxon>
        <taxon>Pterygota</taxon>
        <taxon>Neoptera</taxon>
        <taxon>Endopterygota</taxon>
        <taxon>Lepidoptera</taxon>
        <taxon>Glossata</taxon>
        <taxon>Ditrysia</taxon>
        <taxon>Papilionoidea</taxon>
        <taxon>Pieridae</taxon>
        <taxon>Dismorphiinae</taxon>
        <taxon>Leptidea</taxon>
    </lineage>
</organism>
<dbReference type="PROSITE" id="PS50961">
    <property type="entry name" value="HTH_LA"/>
    <property type="match status" value="1"/>
</dbReference>
<dbReference type="SUPFAM" id="SSF46785">
    <property type="entry name" value="Winged helix' DNA-binding domain"/>
    <property type="match status" value="1"/>
</dbReference>
<feature type="region of interest" description="Disordered" evidence="3">
    <location>
        <begin position="779"/>
        <end position="807"/>
    </location>
</feature>
<dbReference type="InterPro" id="IPR036390">
    <property type="entry name" value="WH_DNA-bd_sf"/>
</dbReference>
<feature type="region of interest" description="Disordered" evidence="3">
    <location>
        <begin position="666"/>
        <end position="724"/>
    </location>
</feature>
<evidence type="ECO:0000313" key="6">
    <source>
        <dbReference type="Proteomes" id="UP000324832"/>
    </source>
</evidence>
<dbReference type="SMART" id="SM00715">
    <property type="entry name" value="LA"/>
    <property type="match status" value="1"/>
</dbReference>
<dbReference type="GO" id="GO:0005829">
    <property type="term" value="C:cytosol"/>
    <property type="evidence" value="ECO:0007669"/>
    <property type="project" value="TreeGrafter"/>
</dbReference>
<dbReference type="Proteomes" id="UP000324832">
    <property type="component" value="Unassembled WGS sequence"/>
</dbReference>
<proteinExistence type="predicted"/>
<feature type="compositionally biased region" description="Basic residues" evidence="3">
    <location>
        <begin position="307"/>
        <end position="324"/>
    </location>
</feature>
<dbReference type="PANTHER" id="PTHR22792">
    <property type="entry name" value="LUPUS LA PROTEIN-RELATED"/>
    <property type="match status" value="1"/>
</dbReference>
<dbReference type="GO" id="GO:0010494">
    <property type="term" value="C:cytoplasmic stress granule"/>
    <property type="evidence" value="ECO:0007669"/>
    <property type="project" value="TreeGrafter"/>
</dbReference>
<dbReference type="PANTHER" id="PTHR22792:SF132">
    <property type="entry name" value="LA-RELATED PROTEIN 1"/>
    <property type="match status" value="1"/>
</dbReference>
<feature type="region of interest" description="Disordered" evidence="3">
    <location>
        <begin position="1"/>
        <end position="162"/>
    </location>
</feature>
<evidence type="ECO:0000313" key="5">
    <source>
        <dbReference type="EMBL" id="VVC90767.1"/>
    </source>
</evidence>
<feature type="compositionally biased region" description="Pro residues" evidence="3">
    <location>
        <begin position="148"/>
        <end position="162"/>
    </location>
</feature>
<sequence>MATRVSIEGTGPSYASVLNLGGVESNKENIESTESVVETPPRHDNEEEEGFVPVISHTRRPAKHRRDRERRAQPRPPKAPQASHTDSQPAADQAQSSEDQPKKFVEAPIPKVNPWQVRGGSTGVPPPLPPVLHDAEKRSPLLPQQQQPKPPPTPEPVIPVAPKPTVVKAVKTTKVNQKASDFTDIGDWPTLGAAVAGARCHSTPPPHEADPTHHNGNADQERKPPEEPKPEKVEQVNHQPNVERHTQNDKNKTFGGGKGGNKSGKHKWVPLDIDVKAARPGKHGMQHTPRTDNETMSLNGEDTRGRGGMRGRGASRARGVRRGMPRPASVHSHPHQLYQHHEYTHHDMAQLRVAQPPMPQGLVLHYGLGALGPPGALPPALGPQLAQAYYFGAAAATGTPYGMGLDQGTLKDLIKKQIEYYFSPENLSRDFFLRRKMAPDGTIPVTLIASFHRVRALTADVQLVLDAIRDSEKLQLLQAFKVRTAFEPTKWPILDITTGNNDESTEKQTKTDEHEQVEDKTSEEPEKVDENKSDVAKPIENEPEADGNKVAETKEVKEAVDAECEEKRIEEPPSMNKDSDEKPKTEEVSLASQTEQPSSTSTPQPPGDAAATPEGSAEEKMLGIFPLATMGGPLVAPVSSLLRCVPPPPLPRMFRSRVGAVSPVAHENLNPDVPEFIPQGIKTQDSEAPKPEQVSTPSSPAAQKGDPEAWTELAPASEVLRPAARNRKPRLLIVTQTTTRQPKHDGYDRQGDWCTRTKITQDLEQVITDGLRLSHRVADQSRAVRGDRAAGATPQPEASVRTRPAME</sequence>
<feature type="compositionally biased region" description="Basic and acidic residues" evidence="3">
    <location>
        <begin position="779"/>
        <end position="788"/>
    </location>
</feature>
<evidence type="ECO:0000256" key="3">
    <source>
        <dbReference type="SAM" id="MobiDB-lite"/>
    </source>
</evidence>
<gene>
    <name evidence="5" type="ORF">LSINAPIS_LOCUS3611</name>
</gene>
<feature type="compositionally biased region" description="Basic and acidic residues" evidence="3">
    <location>
        <begin position="504"/>
        <end position="587"/>
    </location>
</feature>
<dbReference type="InterPro" id="IPR036388">
    <property type="entry name" value="WH-like_DNA-bd_sf"/>
</dbReference>
<accession>A0A5E4Q0D6</accession>
<dbReference type="InterPro" id="IPR045180">
    <property type="entry name" value="La_dom_prot"/>
</dbReference>
<feature type="region of interest" description="Disordered" evidence="3">
    <location>
        <begin position="280"/>
        <end position="332"/>
    </location>
</feature>
<reference evidence="5 6" key="1">
    <citation type="submission" date="2017-07" db="EMBL/GenBank/DDBJ databases">
        <authorList>
            <person name="Talla V."/>
            <person name="Backstrom N."/>
        </authorList>
    </citation>
    <scope>NUCLEOTIDE SEQUENCE [LARGE SCALE GENOMIC DNA]</scope>
</reference>
<feature type="compositionally biased region" description="Polar residues" evidence="3">
    <location>
        <begin position="83"/>
        <end position="98"/>
    </location>
</feature>
<evidence type="ECO:0000256" key="2">
    <source>
        <dbReference type="PROSITE-ProRule" id="PRU00332"/>
    </source>
</evidence>
<evidence type="ECO:0000259" key="4">
    <source>
        <dbReference type="PROSITE" id="PS50961"/>
    </source>
</evidence>
<protein>
    <recommendedName>
        <fullName evidence="4">HTH La-type RNA-binding domain-containing protein</fullName>
    </recommendedName>
</protein>
<feature type="region of interest" description="Disordered" evidence="3">
    <location>
        <begin position="196"/>
        <end position="267"/>
    </location>
</feature>
<name>A0A5E4Q0D6_9NEOP</name>
<dbReference type="Pfam" id="PF05383">
    <property type="entry name" value="La"/>
    <property type="match status" value="1"/>
</dbReference>
<feature type="compositionally biased region" description="Low complexity" evidence="3">
    <location>
        <begin position="592"/>
        <end position="602"/>
    </location>
</feature>
<feature type="region of interest" description="Disordered" evidence="3">
    <location>
        <begin position="494"/>
        <end position="624"/>
    </location>
</feature>
<feature type="domain" description="HTH La-type RNA-binding" evidence="4">
    <location>
        <begin position="404"/>
        <end position="495"/>
    </location>
</feature>
<dbReference type="AlphaFoldDB" id="A0A5E4Q0D6"/>